<proteinExistence type="predicted"/>
<dbReference type="InterPro" id="IPR015425">
    <property type="entry name" value="FH2_Formin"/>
</dbReference>
<feature type="compositionally biased region" description="Acidic residues" evidence="1">
    <location>
        <begin position="201"/>
        <end position="224"/>
    </location>
</feature>
<dbReference type="PROSITE" id="PS51444">
    <property type="entry name" value="FH2"/>
    <property type="match status" value="1"/>
</dbReference>
<evidence type="ECO:0000313" key="4">
    <source>
        <dbReference type="Proteomes" id="UP000007800"/>
    </source>
</evidence>
<accession>C5KC21</accession>
<evidence type="ECO:0000313" key="3">
    <source>
        <dbReference type="EMBL" id="EER18052.1"/>
    </source>
</evidence>
<dbReference type="Proteomes" id="UP000007800">
    <property type="component" value="Unassembled WGS sequence"/>
</dbReference>
<evidence type="ECO:0000256" key="1">
    <source>
        <dbReference type="SAM" id="MobiDB-lite"/>
    </source>
</evidence>
<feature type="domain" description="FH2" evidence="2">
    <location>
        <begin position="320"/>
        <end position="488"/>
    </location>
</feature>
<dbReference type="InterPro" id="IPR042201">
    <property type="entry name" value="FH2_Formin_sf"/>
</dbReference>
<dbReference type="GO" id="GO:0030041">
    <property type="term" value="P:actin filament polymerization"/>
    <property type="evidence" value="ECO:0007669"/>
    <property type="project" value="TreeGrafter"/>
</dbReference>
<protein>
    <recommendedName>
        <fullName evidence="2">FH2 domain-containing protein</fullName>
    </recommendedName>
</protein>
<dbReference type="PANTHER" id="PTHR45691:SF6">
    <property type="entry name" value="PROTEIN DIAPHANOUS"/>
    <property type="match status" value="1"/>
</dbReference>
<reference evidence="3 4" key="1">
    <citation type="submission" date="2008-07" db="EMBL/GenBank/DDBJ databases">
        <authorList>
            <person name="El-Sayed N."/>
            <person name="Caler E."/>
            <person name="Inman J."/>
            <person name="Amedeo P."/>
            <person name="Hass B."/>
            <person name="Wortman J."/>
        </authorList>
    </citation>
    <scope>NUCLEOTIDE SEQUENCE [LARGE SCALE GENOMIC DNA]</scope>
    <source>
        <strain evidence="4">ATCC 50983 / TXsc</strain>
    </source>
</reference>
<dbReference type="InterPro" id="IPR051412">
    <property type="entry name" value="Formin_Homology_Diaphanous_sf"/>
</dbReference>
<sequence>MVISAANALIGREIVAASIVRNNPLAYREQSLAMGEKIDFTRDSVYTVPAKIANDENNNSLLSNIDFRRDTMEGRYSITTQGPRFSDADLSPKDPARCGALGGLETIEEGQEDSRGSAYEKIMSLPPLLPKASLIGSNIGPLASRIDHGDDELEAKRRKMSQALSCADADDDEVYRPSLTMARALQKYHSFGHVYSNVEESQPESEVEGGQECEEPEVAEETGEEVGAGDNQNDSGSKTEGESPTVNPSPPNTVTASPQHIPSPPPPAPTAKGSPPIGLPLIMGKGKAPPPPLAVGKGKAPFPSPPGMKNGKSPLPLKAPIKMGPPVAPLRPLFWTSVPMGPRERLENNFWKSVKQNCKMIDEDTIPWCAEFVREDELQTMFGQNASKVAGKSVGNRSVAAPPRHGRKVLKLLDDKRSHMLAIAFRPLPEPDELVKIIASGNVAALTGTQLSMLADEVPTPDFVEELAAMETRSLQEGVQTNLINLED</sequence>
<dbReference type="OrthoDB" id="1668162at2759"/>
<name>C5KC21_PERM5</name>
<evidence type="ECO:0000259" key="2">
    <source>
        <dbReference type="PROSITE" id="PS51444"/>
    </source>
</evidence>
<dbReference type="GO" id="GO:0005884">
    <property type="term" value="C:actin filament"/>
    <property type="evidence" value="ECO:0007669"/>
    <property type="project" value="TreeGrafter"/>
</dbReference>
<dbReference type="AlphaFoldDB" id="C5KC21"/>
<dbReference type="SUPFAM" id="SSF101447">
    <property type="entry name" value="Formin homology 2 domain (FH2 domain)"/>
    <property type="match status" value="1"/>
</dbReference>
<keyword evidence="4" id="KW-1185">Reference proteome</keyword>
<organism evidence="4">
    <name type="scientific">Perkinsus marinus (strain ATCC 50983 / TXsc)</name>
    <dbReference type="NCBI Taxonomy" id="423536"/>
    <lineage>
        <taxon>Eukaryota</taxon>
        <taxon>Sar</taxon>
        <taxon>Alveolata</taxon>
        <taxon>Perkinsozoa</taxon>
        <taxon>Perkinsea</taxon>
        <taxon>Perkinsida</taxon>
        <taxon>Perkinsidae</taxon>
        <taxon>Perkinsus</taxon>
    </lineage>
</organism>
<dbReference type="GeneID" id="9048443"/>
<dbReference type="EMBL" id="GG671946">
    <property type="protein sequence ID" value="EER18052.1"/>
    <property type="molecule type" value="Genomic_DNA"/>
</dbReference>
<feature type="region of interest" description="Disordered" evidence="1">
    <location>
        <begin position="198"/>
        <end position="294"/>
    </location>
</feature>
<dbReference type="InParanoid" id="C5KC21"/>
<dbReference type="RefSeq" id="XP_002786256.1">
    <property type="nucleotide sequence ID" value="XM_002786210.1"/>
</dbReference>
<dbReference type="Gene3D" id="1.20.58.2220">
    <property type="entry name" value="Formin, FH2 domain"/>
    <property type="match status" value="1"/>
</dbReference>
<dbReference type="PANTHER" id="PTHR45691">
    <property type="entry name" value="PROTEIN DIAPHANOUS"/>
    <property type="match status" value="1"/>
</dbReference>
<gene>
    <name evidence="3" type="ORF">Pmar_PMAR019935</name>
</gene>